<accession>A0A117NQH7</accession>
<protein>
    <submittedName>
        <fullName evidence="1">Uncharacterized protein</fullName>
    </submittedName>
</protein>
<reference evidence="1 2" key="1">
    <citation type="submission" date="2015-10" db="EMBL/GenBank/DDBJ databases">
        <title>Genome sequencing of Penicillium freii.</title>
        <authorList>
            <person name="Nguyen H.D."/>
            <person name="Visagie C.M."/>
            <person name="Seifert K.A."/>
        </authorList>
    </citation>
    <scope>NUCLEOTIDE SEQUENCE [LARGE SCALE GENOMIC DNA]</scope>
    <source>
        <strain evidence="1 2">DAOM 242723</strain>
    </source>
</reference>
<proteinExistence type="predicted"/>
<sequence>MPFGVSYLELLANARGHSLIFALLTYARSVARSWSWSGPPPFTPFQHRLLKSQTLPKRLESIGKEHVHPKSVEAVRVAGISIR</sequence>
<gene>
    <name evidence="1" type="ORF">ACN42_g3062</name>
</gene>
<name>A0A117NQH7_PENFR</name>
<evidence type="ECO:0000313" key="2">
    <source>
        <dbReference type="Proteomes" id="UP000055045"/>
    </source>
</evidence>
<evidence type="ECO:0000313" key="1">
    <source>
        <dbReference type="EMBL" id="KUM64010.1"/>
    </source>
</evidence>
<comment type="caution">
    <text evidence="1">The sequence shown here is derived from an EMBL/GenBank/DDBJ whole genome shotgun (WGS) entry which is preliminary data.</text>
</comment>
<keyword evidence="2" id="KW-1185">Reference proteome</keyword>
<organism evidence="1 2">
    <name type="scientific">Penicillium freii</name>
    <dbReference type="NCBI Taxonomy" id="48697"/>
    <lineage>
        <taxon>Eukaryota</taxon>
        <taxon>Fungi</taxon>
        <taxon>Dikarya</taxon>
        <taxon>Ascomycota</taxon>
        <taxon>Pezizomycotina</taxon>
        <taxon>Eurotiomycetes</taxon>
        <taxon>Eurotiomycetidae</taxon>
        <taxon>Eurotiales</taxon>
        <taxon>Aspergillaceae</taxon>
        <taxon>Penicillium</taxon>
    </lineage>
</organism>
<dbReference type="AlphaFoldDB" id="A0A117NQH7"/>
<dbReference type="EMBL" id="LLXE01000058">
    <property type="protein sequence ID" value="KUM64010.1"/>
    <property type="molecule type" value="Genomic_DNA"/>
</dbReference>
<dbReference type="Proteomes" id="UP000055045">
    <property type="component" value="Unassembled WGS sequence"/>
</dbReference>